<evidence type="ECO:0000256" key="1">
    <source>
        <dbReference type="SAM" id="MobiDB-lite"/>
    </source>
</evidence>
<feature type="compositionally biased region" description="Low complexity" evidence="1">
    <location>
        <begin position="81"/>
        <end position="92"/>
    </location>
</feature>
<accession>A0AB34ITK9</accession>
<dbReference type="AlphaFoldDB" id="A0AB34ITK9"/>
<evidence type="ECO:0000313" key="3">
    <source>
        <dbReference type="Proteomes" id="UP001515480"/>
    </source>
</evidence>
<gene>
    <name evidence="2" type="ORF">AB1Y20_008363</name>
</gene>
<comment type="caution">
    <text evidence="2">The sequence shown here is derived from an EMBL/GenBank/DDBJ whole genome shotgun (WGS) entry which is preliminary data.</text>
</comment>
<feature type="region of interest" description="Disordered" evidence="1">
    <location>
        <begin position="53"/>
        <end position="92"/>
    </location>
</feature>
<reference evidence="2 3" key="1">
    <citation type="journal article" date="2024" name="Science">
        <title>Giant polyketide synthase enzymes in the biosynthesis of giant marine polyether toxins.</title>
        <authorList>
            <person name="Fallon T.R."/>
            <person name="Shende V.V."/>
            <person name="Wierzbicki I.H."/>
            <person name="Pendleton A.L."/>
            <person name="Watervoot N.F."/>
            <person name="Auber R.P."/>
            <person name="Gonzalez D.J."/>
            <person name="Wisecaver J.H."/>
            <person name="Moore B.S."/>
        </authorList>
    </citation>
    <scope>NUCLEOTIDE SEQUENCE [LARGE SCALE GENOMIC DNA]</scope>
    <source>
        <strain evidence="2 3">12B1</strain>
    </source>
</reference>
<protein>
    <submittedName>
        <fullName evidence="2">Uncharacterized protein</fullName>
    </submittedName>
</protein>
<organism evidence="2 3">
    <name type="scientific">Prymnesium parvum</name>
    <name type="common">Toxic golden alga</name>
    <dbReference type="NCBI Taxonomy" id="97485"/>
    <lineage>
        <taxon>Eukaryota</taxon>
        <taxon>Haptista</taxon>
        <taxon>Haptophyta</taxon>
        <taxon>Prymnesiophyceae</taxon>
        <taxon>Prymnesiales</taxon>
        <taxon>Prymnesiaceae</taxon>
        <taxon>Prymnesium</taxon>
    </lineage>
</organism>
<proteinExistence type="predicted"/>
<evidence type="ECO:0000313" key="2">
    <source>
        <dbReference type="EMBL" id="KAL1504578.1"/>
    </source>
</evidence>
<dbReference type="EMBL" id="JBGBPQ010000019">
    <property type="protein sequence ID" value="KAL1504578.1"/>
    <property type="molecule type" value="Genomic_DNA"/>
</dbReference>
<sequence>MPKLFDKRSGCVDGVSFTVYENGLLKVGTTSSRKCVRLKEGQNVEEAVRQLAACQREPASSSTSKRPRTGEDACEDEQADATARSSCRSSAPRSIKGTIERFIDSEHATKDSYWSRNLGARHERTRPEGESYEERGKARDEACIELARHREQLSQLRAKLCELIEAAVRDSPVEGEPMQRTAAVLLHAAINEVLGSAEDSAASLTSLPAHPYAHTARA</sequence>
<dbReference type="Proteomes" id="UP001515480">
    <property type="component" value="Unassembled WGS sequence"/>
</dbReference>
<name>A0AB34ITK9_PRYPA</name>
<keyword evidence="3" id="KW-1185">Reference proteome</keyword>